<comment type="caution">
    <text evidence="15">The sequence shown here is derived from an EMBL/GenBank/DDBJ whole genome shotgun (WGS) entry which is preliminary data.</text>
</comment>
<keyword evidence="5" id="KW-0677">Repeat</keyword>
<evidence type="ECO:0000313" key="16">
    <source>
        <dbReference type="Proteomes" id="UP000639338"/>
    </source>
</evidence>
<protein>
    <recommendedName>
        <fullName evidence="17">Extended synaptotagmin-2</fullName>
    </recommendedName>
</protein>
<dbReference type="OrthoDB" id="1029639at2759"/>
<dbReference type="InterPro" id="IPR031468">
    <property type="entry name" value="SMP_LBD"/>
</dbReference>
<dbReference type="InterPro" id="IPR039010">
    <property type="entry name" value="Synaptotagmin_SMP"/>
</dbReference>
<evidence type="ECO:0000256" key="7">
    <source>
        <dbReference type="ARBA" id="ARBA00022989"/>
    </source>
</evidence>
<dbReference type="SMART" id="SM00239">
    <property type="entry name" value="C2"/>
    <property type="match status" value="3"/>
</dbReference>
<dbReference type="InterPro" id="IPR000008">
    <property type="entry name" value="C2_dom"/>
</dbReference>
<dbReference type="CDD" id="cd21670">
    <property type="entry name" value="SMP_ESyt"/>
    <property type="match status" value="1"/>
</dbReference>
<evidence type="ECO:0000256" key="9">
    <source>
        <dbReference type="ARBA" id="ARBA00023121"/>
    </source>
</evidence>
<reference evidence="15 16" key="1">
    <citation type="submission" date="2020-08" db="EMBL/GenBank/DDBJ databases">
        <title>Aphidius gifuensis genome sequencing and assembly.</title>
        <authorList>
            <person name="Du Z."/>
        </authorList>
    </citation>
    <scope>NUCLEOTIDE SEQUENCE [LARGE SCALE GENOMIC DNA]</scope>
    <source>
        <strain evidence="15">YNYX2018</strain>
        <tissue evidence="15">Adults</tissue>
    </source>
</reference>
<dbReference type="GO" id="GO:0031210">
    <property type="term" value="F:phosphatidylcholine binding"/>
    <property type="evidence" value="ECO:0007669"/>
    <property type="project" value="TreeGrafter"/>
</dbReference>
<evidence type="ECO:0000256" key="10">
    <source>
        <dbReference type="ARBA" id="ARBA00023136"/>
    </source>
</evidence>
<feature type="domain" description="C2" evidence="13">
    <location>
        <begin position="428"/>
        <end position="550"/>
    </location>
</feature>
<name>A0A834XMF0_APHGI</name>
<accession>A0A834XMF0</accession>
<dbReference type="PROSITE" id="PS50004">
    <property type="entry name" value="C2"/>
    <property type="match status" value="3"/>
</dbReference>
<dbReference type="PANTHER" id="PTHR45761:SF1">
    <property type="entry name" value="EXTENDED SYNAPTOTAGMIN-LIKE PROTEIN 2, ISOFORM C"/>
    <property type="match status" value="1"/>
</dbReference>
<feature type="transmembrane region" description="Helical" evidence="12">
    <location>
        <begin position="20"/>
        <end position="43"/>
    </location>
</feature>
<keyword evidence="2" id="KW-0813">Transport</keyword>
<organism evidence="15 16">
    <name type="scientific">Aphidius gifuensis</name>
    <name type="common">Parasitoid wasp</name>
    <dbReference type="NCBI Taxonomy" id="684658"/>
    <lineage>
        <taxon>Eukaryota</taxon>
        <taxon>Metazoa</taxon>
        <taxon>Ecdysozoa</taxon>
        <taxon>Arthropoda</taxon>
        <taxon>Hexapoda</taxon>
        <taxon>Insecta</taxon>
        <taxon>Pterygota</taxon>
        <taxon>Neoptera</taxon>
        <taxon>Endopterygota</taxon>
        <taxon>Hymenoptera</taxon>
        <taxon>Apocrita</taxon>
        <taxon>Ichneumonoidea</taxon>
        <taxon>Braconidae</taxon>
        <taxon>Aphidiinae</taxon>
        <taxon>Aphidius</taxon>
    </lineage>
</organism>
<evidence type="ECO:0000259" key="14">
    <source>
        <dbReference type="PROSITE" id="PS51847"/>
    </source>
</evidence>
<evidence type="ECO:0000256" key="1">
    <source>
        <dbReference type="ARBA" id="ARBA00004370"/>
    </source>
</evidence>
<dbReference type="GO" id="GO:0005544">
    <property type="term" value="F:calcium-dependent phospholipid binding"/>
    <property type="evidence" value="ECO:0007669"/>
    <property type="project" value="TreeGrafter"/>
</dbReference>
<dbReference type="FunFam" id="2.60.40.150:FF:000155">
    <property type="entry name" value="extended synaptotagmin-2 isoform X1"/>
    <property type="match status" value="1"/>
</dbReference>
<dbReference type="GO" id="GO:0005789">
    <property type="term" value="C:endoplasmic reticulum membrane"/>
    <property type="evidence" value="ECO:0007669"/>
    <property type="project" value="TreeGrafter"/>
</dbReference>
<evidence type="ECO:0000256" key="12">
    <source>
        <dbReference type="SAM" id="Phobius"/>
    </source>
</evidence>
<dbReference type="InterPro" id="IPR035892">
    <property type="entry name" value="C2_domain_sf"/>
</dbReference>
<keyword evidence="3 12" id="KW-0812">Transmembrane</keyword>
<evidence type="ECO:0000259" key="13">
    <source>
        <dbReference type="PROSITE" id="PS50004"/>
    </source>
</evidence>
<dbReference type="GO" id="GO:0008429">
    <property type="term" value="F:phosphatidylethanolamine binding"/>
    <property type="evidence" value="ECO:0007669"/>
    <property type="project" value="TreeGrafter"/>
</dbReference>
<feature type="domain" description="C2" evidence="13">
    <location>
        <begin position="658"/>
        <end position="783"/>
    </location>
</feature>
<dbReference type="Gene3D" id="2.60.40.150">
    <property type="entry name" value="C2 domain"/>
    <property type="match status" value="3"/>
</dbReference>
<feature type="compositionally biased region" description="Low complexity" evidence="11">
    <location>
        <begin position="580"/>
        <end position="592"/>
    </location>
</feature>
<dbReference type="InterPro" id="IPR037752">
    <property type="entry name" value="C2C_KIAA1228"/>
</dbReference>
<dbReference type="GO" id="GO:0061817">
    <property type="term" value="P:endoplasmic reticulum-plasma membrane tethering"/>
    <property type="evidence" value="ECO:0007669"/>
    <property type="project" value="InterPro"/>
</dbReference>
<dbReference type="PANTHER" id="PTHR45761">
    <property type="entry name" value="EXTENDED SYNAPTOTAGMIN-LIKE PROTEIN 2, ISOFORM C"/>
    <property type="match status" value="1"/>
</dbReference>
<evidence type="ECO:0000256" key="3">
    <source>
        <dbReference type="ARBA" id="ARBA00022692"/>
    </source>
</evidence>
<evidence type="ECO:0000256" key="8">
    <source>
        <dbReference type="ARBA" id="ARBA00023055"/>
    </source>
</evidence>
<keyword evidence="4" id="KW-0479">Metal-binding</keyword>
<dbReference type="FunFam" id="2.60.40.150:FF:000093">
    <property type="entry name" value="Extended synaptotagmin 3"/>
    <property type="match status" value="1"/>
</dbReference>
<dbReference type="Pfam" id="PF00168">
    <property type="entry name" value="C2"/>
    <property type="match status" value="3"/>
</dbReference>
<keyword evidence="9" id="KW-0446">Lipid-binding</keyword>
<keyword evidence="8" id="KW-0445">Lipid transport</keyword>
<evidence type="ECO:0000256" key="5">
    <source>
        <dbReference type="ARBA" id="ARBA00022737"/>
    </source>
</evidence>
<feature type="domain" description="SMP-LTD" evidence="14">
    <location>
        <begin position="106"/>
        <end position="285"/>
    </location>
</feature>
<sequence>MSSESIENQCDQKKKLPVVWPYMTVSSFSLTLITRLIAAAAIWGWGYTNWSFGWLLPPILLTTWKYESDRNSELKRLTVQASVMANEKDIIISKMNDLPSWVYFPDFDRAEWLNKILCKIWPGMNHFSRQLVRETIQPSIVQSLAEYKITGFQFGRFVLGRIPPKIYGVKVYENNTSRNEIILDCDMLYAGDCDISFSLGNIKGGIRDFQLRGMARIVLKPMLNVMPLVGGIQIFFLNNPSIDFNLVGAIDVLDFPGFNQALRKVIREQISKLLVMPNKLAFSLSQDVPTYEIKMPEPEGLLRIHVVQAKHLMKKDIGMLGKGKSDPYAIITVGSQEFKTKTIDNTVDPKWDYWCECLVMSSVAQQLEVVLWDHDEAKGDENLGSILIEISQVKEKRSIDNWFTLDFAKHGSIQLRLTWLNLTKDIVDLQAAIIETQELGVTSMSTALLLVFIDSAKNLPCLRGSKQPDVYLEACVGSKKERTGTILRSCDPVWEQGFTLLVANPETSNLNIRVIDEKTNLVVGSLTYMLSTLLTHPALEETQQPFSLQNAGPESKVIMSLALRIVKYENPDPFKKVEESTISNSSDSSLQSTPLKKQLSKESIRNLKNNSGISGSISPVTLDEDDGVISNQGPNNQVPHSGLIHRNPSLTSFAGEAKLGRIQLTFRYSVPRQKLVIVVHKIANLPASSNDLSNIPDPYVKLYLLPDRHKETKRKTSVMRDSCNPVYDEQFEYLVSQGDLNTRVLEVTVCAQKGWLGGGSNVMGQVHINLSEIDITKAISAWYDLLPESKD</sequence>
<comment type="subcellular location">
    <subcellularLocation>
        <location evidence="1">Membrane</location>
    </subcellularLocation>
</comment>
<keyword evidence="10 12" id="KW-0472">Membrane</keyword>
<evidence type="ECO:0008006" key="17">
    <source>
        <dbReference type="Google" id="ProtNLM"/>
    </source>
</evidence>
<dbReference type="GO" id="GO:0006869">
    <property type="term" value="P:lipid transport"/>
    <property type="evidence" value="ECO:0007669"/>
    <property type="project" value="UniProtKB-KW"/>
</dbReference>
<dbReference type="AlphaFoldDB" id="A0A834XMF0"/>
<keyword evidence="6" id="KW-0106">Calcium</keyword>
<dbReference type="GO" id="GO:0005509">
    <property type="term" value="F:calcium ion binding"/>
    <property type="evidence" value="ECO:0007669"/>
    <property type="project" value="TreeGrafter"/>
</dbReference>
<evidence type="ECO:0000313" key="15">
    <source>
        <dbReference type="EMBL" id="KAF7989923.1"/>
    </source>
</evidence>
<dbReference type="Proteomes" id="UP000639338">
    <property type="component" value="Unassembled WGS sequence"/>
</dbReference>
<dbReference type="SUPFAM" id="SSF49562">
    <property type="entry name" value="C2 domain (Calcium/lipid-binding domain, CaLB)"/>
    <property type="match status" value="3"/>
</dbReference>
<dbReference type="EMBL" id="JACMRX010000005">
    <property type="protein sequence ID" value="KAF7989923.1"/>
    <property type="molecule type" value="Genomic_DNA"/>
</dbReference>
<evidence type="ECO:0000256" key="2">
    <source>
        <dbReference type="ARBA" id="ARBA00022448"/>
    </source>
</evidence>
<dbReference type="Pfam" id="PF17047">
    <property type="entry name" value="SMP_LBD"/>
    <property type="match status" value="1"/>
</dbReference>
<dbReference type="InterPro" id="IPR037749">
    <property type="entry name" value="Ext_Synaptotagmin_C2B"/>
</dbReference>
<dbReference type="PROSITE" id="PS51847">
    <property type="entry name" value="SMP"/>
    <property type="match status" value="1"/>
</dbReference>
<feature type="region of interest" description="Disordered" evidence="11">
    <location>
        <begin position="577"/>
        <end position="601"/>
    </location>
</feature>
<dbReference type="CDD" id="cd04030">
    <property type="entry name" value="C2C_KIAA1228"/>
    <property type="match status" value="1"/>
</dbReference>
<gene>
    <name evidence="15" type="ORF">HCN44_008597</name>
</gene>
<dbReference type="CDD" id="cd04050">
    <property type="entry name" value="C2B_Synaptotagmin-like"/>
    <property type="match status" value="1"/>
</dbReference>
<evidence type="ECO:0000256" key="11">
    <source>
        <dbReference type="SAM" id="MobiDB-lite"/>
    </source>
</evidence>
<evidence type="ECO:0000256" key="4">
    <source>
        <dbReference type="ARBA" id="ARBA00022723"/>
    </source>
</evidence>
<keyword evidence="16" id="KW-1185">Reference proteome</keyword>
<keyword evidence="7 12" id="KW-1133">Transmembrane helix</keyword>
<proteinExistence type="predicted"/>
<dbReference type="GO" id="GO:0035091">
    <property type="term" value="F:phosphatidylinositol binding"/>
    <property type="evidence" value="ECO:0007669"/>
    <property type="project" value="TreeGrafter"/>
</dbReference>
<dbReference type="InterPro" id="IPR051634">
    <property type="entry name" value="Extended_Synaptotagmin"/>
</dbReference>
<feature type="domain" description="C2" evidence="13">
    <location>
        <begin position="276"/>
        <end position="403"/>
    </location>
</feature>
<evidence type="ECO:0000256" key="6">
    <source>
        <dbReference type="ARBA" id="ARBA00022837"/>
    </source>
</evidence>